<gene>
    <name evidence="3" type="ORF">DFH08DRAFT_899726</name>
</gene>
<organism evidence="3 4">
    <name type="scientific">Mycena albidolilacea</name>
    <dbReference type="NCBI Taxonomy" id="1033008"/>
    <lineage>
        <taxon>Eukaryota</taxon>
        <taxon>Fungi</taxon>
        <taxon>Dikarya</taxon>
        <taxon>Basidiomycota</taxon>
        <taxon>Agaricomycotina</taxon>
        <taxon>Agaricomycetes</taxon>
        <taxon>Agaricomycetidae</taxon>
        <taxon>Agaricales</taxon>
        <taxon>Marasmiineae</taxon>
        <taxon>Mycenaceae</taxon>
        <taxon>Mycena</taxon>
    </lineage>
</organism>
<accession>A0AAD6Z6A9</accession>
<evidence type="ECO:0000256" key="2">
    <source>
        <dbReference type="SAM" id="SignalP"/>
    </source>
</evidence>
<evidence type="ECO:0000256" key="1">
    <source>
        <dbReference type="SAM" id="MobiDB-lite"/>
    </source>
</evidence>
<proteinExistence type="predicted"/>
<dbReference type="EMBL" id="JARIHO010000083">
    <property type="protein sequence ID" value="KAJ7309181.1"/>
    <property type="molecule type" value="Genomic_DNA"/>
</dbReference>
<evidence type="ECO:0000313" key="4">
    <source>
        <dbReference type="Proteomes" id="UP001218218"/>
    </source>
</evidence>
<comment type="caution">
    <text evidence="3">The sequence shown here is derived from an EMBL/GenBank/DDBJ whole genome shotgun (WGS) entry which is preliminary data.</text>
</comment>
<feature type="signal peptide" evidence="2">
    <location>
        <begin position="1"/>
        <end position="25"/>
    </location>
</feature>
<sequence>MVVAATRALLACALHACALLHPADAYYSLSGRKPHAAAGRRRLQTRGTRTSGHMSRRLRALDNPVARKEGEVGAGAGHPARARSGRLIYGREHRNIDYPAERKSAGGRKRDKLEARAVPRPTSTSLCPIAPRSDSARASTRLVKTGRARR</sequence>
<dbReference type="Proteomes" id="UP001218218">
    <property type="component" value="Unassembled WGS sequence"/>
</dbReference>
<evidence type="ECO:0008006" key="5">
    <source>
        <dbReference type="Google" id="ProtNLM"/>
    </source>
</evidence>
<feature type="chain" id="PRO_5042057686" description="Secreted protein" evidence="2">
    <location>
        <begin position="26"/>
        <end position="150"/>
    </location>
</feature>
<feature type="compositionally biased region" description="Basic residues" evidence="1">
    <location>
        <begin position="33"/>
        <end position="44"/>
    </location>
</feature>
<feature type="region of interest" description="Disordered" evidence="1">
    <location>
        <begin position="33"/>
        <end position="150"/>
    </location>
</feature>
<keyword evidence="2" id="KW-0732">Signal</keyword>
<evidence type="ECO:0000313" key="3">
    <source>
        <dbReference type="EMBL" id="KAJ7309181.1"/>
    </source>
</evidence>
<protein>
    <recommendedName>
        <fullName evidence="5">Secreted protein</fullName>
    </recommendedName>
</protein>
<dbReference type="AlphaFoldDB" id="A0AAD6Z6A9"/>
<reference evidence="3" key="1">
    <citation type="submission" date="2023-03" db="EMBL/GenBank/DDBJ databases">
        <title>Massive genome expansion in bonnet fungi (Mycena s.s.) driven by repeated elements and novel gene families across ecological guilds.</title>
        <authorList>
            <consortium name="Lawrence Berkeley National Laboratory"/>
            <person name="Harder C.B."/>
            <person name="Miyauchi S."/>
            <person name="Viragh M."/>
            <person name="Kuo A."/>
            <person name="Thoen E."/>
            <person name="Andreopoulos B."/>
            <person name="Lu D."/>
            <person name="Skrede I."/>
            <person name="Drula E."/>
            <person name="Henrissat B."/>
            <person name="Morin E."/>
            <person name="Kohler A."/>
            <person name="Barry K."/>
            <person name="LaButti K."/>
            <person name="Morin E."/>
            <person name="Salamov A."/>
            <person name="Lipzen A."/>
            <person name="Mereny Z."/>
            <person name="Hegedus B."/>
            <person name="Baldrian P."/>
            <person name="Stursova M."/>
            <person name="Weitz H."/>
            <person name="Taylor A."/>
            <person name="Grigoriev I.V."/>
            <person name="Nagy L.G."/>
            <person name="Martin F."/>
            <person name="Kauserud H."/>
        </authorList>
    </citation>
    <scope>NUCLEOTIDE SEQUENCE</scope>
    <source>
        <strain evidence="3">CBHHK002</strain>
    </source>
</reference>
<keyword evidence="4" id="KW-1185">Reference proteome</keyword>
<feature type="compositionally biased region" description="Basic and acidic residues" evidence="1">
    <location>
        <begin position="89"/>
        <end position="104"/>
    </location>
</feature>
<name>A0AAD6Z6A9_9AGAR</name>